<evidence type="ECO:0000256" key="1">
    <source>
        <dbReference type="SAM" id="MobiDB-lite"/>
    </source>
</evidence>
<gene>
    <name evidence="2" type="ORF">GUJ93_ZPchr0203g2860</name>
</gene>
<reference evidence="2" key="2">
    <citation type="submission" date="2021-02" db="EMBL/GenBank/DDBJ databases">
        <authorList>
            <person name="Kimball J.A."/>
            <person name="Haas M.W."/>
            <person name="Macchietto M."/>
            <person name="Kono T."/>
            <person name="Duquette J."/>
            <person name="Shao M."/>
        </authorList>
    </citation>
    <scope>NUCLEOTIDE SEQUENCE</scope>
    <source>
        <tissue evidence="2">Fresh leaf tissue</tissue>
    </source>
</reference>
<feature type="region of interest" description="Disordered" evidence="1">
    <location>
        <begin position="287"/>
        <end position="324"/>
    </location>
</feature>
<accession>A0A8J5VEC2</accession>
<dbReference type="EMBL" id="JAAALK010001124">
    <property type="protein sequence ID" value="KAG8043159.1"/>
    <property type="molecule type" value="Genomic_DNA"/>
</dbReference>
<dbReference type="Proteomes" id="UP000729402">
    <property type="component" value="Unassembled WGS sequence"/>
</dbReference>
<reference evidence="2" key="1">
    <citation type="journal article" date="2021" name="bioRxiv">
        <title>Whole Genome Assembly and Annotation of Northern Wild Rice, Zizania palustris L., Supports a Whole Genome Duplication in the Zizania Genus.</title>
        <authorList>
            <person name="Haas M."/>
            <person name="Kono T."/>
            <person name="Macchietto M."/>
            <person name="Millas R."/>
            <person name="McGilp L."/>
            <person name="Shao M."/>
            <person name="Duquette J."/>
            <person name="Hirsch C.N."/>
            <person name="Kimball J."/>
        </authorList>
    </citation>
    <scope>NUCLEOTIDE SEQUENCE</scope>
    <source>
        <tissue evidence="2">Fresh leaf tissue</tissue>
    </source>
</reference>
<feature type="region of interest" description="Disordered" evidence="1">
    <location>
        <begin position="213"/>
        <end position="263"/>
    </location>
</feature>
<comment type="caution">
    <text evidence="2">The sequence shown here is derived from an EMBL/GenBank/DDBJ whole genome shotgun (WGS) entry which is preliminary data.</text>
</comment>
<dbReference type="OrthoDB" id="655446at2759"/>
<sequence>MGKKRGDHVPDAVGAARAGNQAVSIREENSGKTRADAASLLRLQHLQRLAAWACGEAGVAPVSALLGRRLAGEAEAAGIPLGASTFVCQRCETVLHPGFNCTIRLSVERNENEEMPTPNLLNDSLEGVVSLSVELNQSATATEQEDISQKTVVSITDGKCIKETESITAVKIKVCESDVLLKAEFPVGSTFVTPQKRKLMDVMDPKDSAELLETRSMQTKKGERSGSVNGKAPTPSKCAPNNKPVASGSSQTSGSSRKQARKGWTTLKQIAEKEELERKEKMGSFVIPFFMQESHPRDSGQSSNNPGCCAFNSSSFSHVASSTR</sequence>
<organism evidence="2 3">
    <name type="scientific">Zizania palustris</name>
    <name type="common">Northern wild rice</name>
    <dbReference type="NCBI Taxonomy" id="103762"/>
    <lineage>
        <taxon>Eukaryota</taxon>
        <taxon>Viridiplantae</taxon>
        <taxon>Streptophyta</taxon>
        <taxon>Embryophyta</taxon>
        <taxon>Tracheophyta</taxon>
        <taxon>Spermatophyta</taxon>
        <taxon>Magnoliopsida</taxon>
        <taxon>Liliopsida</taxon>
        <taxon>Poales</taxon>
        <taxon>Poaceae</taxon>
        <taxon>BOP clade</taxon>
        <taxon>Oryzoideae</taxon>
        <taxon>Oryzeae</taxon>
        <taxon>Zizaniinae</taxon>
        <taxon>Zizania</taxon>
    </lineage>
</organism>
<name>A0A8J5VEC2_ZIZPA</name>
<dbReference type="PANTHER" id="PTHR36072:SF2">
    <property type="entry name" value="OS01G0531000 PROTEIN"/>
    <property type="match status" value="1"/>
</dbReference>
<feature type="region of interest" description="Disordered" evidence="1">
    <location>
        <begin position="1"/>
        <end position="30"/>
    </location>
</feature>
<dbReference type="PANTHER" id="PTHR36072">
    <property type="entry name" value="OS01G0541600 PROTEIN"/>
    <property type="match status" value="1"/>
</dbReference>
<feature type="compositionally biased region" description="Low complexity" evidence="1">
    <location>
        <begin position="313"/>
        <end position="324"/>
    </location>
</feature>
<keyword evidence="3" id="KW-1185">Reference proteome</keyword>
<protein>
    <submittedName>
        <fullName evidence="2">Uncharacterized protein</fullName>
    </submittedName>
</protein>
<proteinExistence type="predicted"/>
<dbReference type="AlphaFoldDB" id="A0A8J5VEC2"/>
<feature type="compositionally biased region" description="Low complexity" evidence="1">
    <location>
        <begin position="247"/>
        <end position="256"/>
    </location>
</feature>
<evidence type="ECO:0000313" key="3">
    <source>
        <dbReference type="Proteomes" id="UP000729402"/>
    </source>
</evidence>
<evidence type="ECO:0000313" key="2">
    <source>
        <dbReference type="EMBL" id="KAG8043159.1"/>
    </source>
</evidence>